<feature type="transmembrane region" description="Helical" evidence="2">
    <location>
        <begin position="344"/>
        <end position="369"/>
    </location>
</feature>
<feature type="compositionally biased region" description="Polar residues" evidence="1">
    <location>
        <begin position="724"/>
        <end position="734"/>
    </location>
</feature>
<evidence type="ECO:0000256" key="1">
    <source>
        <dbReference type="SAM" id="MobiDB-lite"/>
    </source>
</evidence>
<feature type="transmembrane region" description="Helical" evidence="2">
    <location>
        <begin position="424"/>
        <end position="446"/>
    </location>
</feature>
<proteinExistence type="predicted"/>
<dbReference type="Pfam" id="PF10011">
    <property type="entry name" value="DUF2254"/>
    <property type="match status" value="1"/>
</dbReference>
<dbReference type="EMBL" id="BMCS01000002">
    <property type="protein sequence ID" value="GGF33695.1"/>
    <property type="molecule type" value="Genomic_DNA"/>
</dbReference>
<protein>
    <recommendedName>
        <fullName evidence="5">DUF2254 domain-containing protein</fullName>
    </recommendedName>
</protein>
<keyword evidence="4" id="KW-1185">Reference proteome</keyword>
<dbReference type="Proteomes" id="UP000632454">
    <property type="component" value="Unassembled WGS sequence"/>
</dbReference>
<gene>
    <name evidence="3" type="ORF">GCM10007298_31860</name>
</gene>
<feature type="transmembrane region" description="Helical" evidence="2">
    <location>
        <begin position="120"/>
        <end position="137"/>
    </location>
</feature>
<feature type="transmembrane region" description="Helical" evidence="2">
    <location>
        <begin position="306"/>
        <end position="324"/>
    </location>
</feature>
<name>A0ABQ1V0Z5_9NOCA</name>
<dbReference type="InterPro" id="IPR018723">
    <property type="entry name" value="DUF2254_membrane"/>
</dbReference>
<evidence type="ECO:0000313" key="3">
    <source>
        <dbReference type="EMBL" id="GGF33695.1"/>
    </source>
</evidence>
<feature type="transmembrane region" description="Helical" evidence="2">
    <location>
        <begin position="157"/>
        <end position="177"/>
    </location>
</feature>
<feature type="region of interest" description="Disordered" evidence="1">
    <location>
        <begin position="716"/>
        <end position="764"/>
    </location>
</feature>
<dbReference type="RefSeq" id="WP_188490927.1">
    <property type="nucleotide sequence ID" value="NZ_BMCS01000002.1"/>
</dbReference>
<keyword evidence="2" id="KW-0472">Membrane</keyword>
<reference evidence="4" key="1">
    <citation type="journal article" date="2019" name="Int. J. Syst. Evol. Microbiol.">
        <title>The Global Catalogue of Microorganisms (GCM) 10K type strain sequencing project: providing services to taxonomists for standard genome sequencing and annotation.</title>
        <authorList>
            <consortium name="The Broad Institute Genomics Platform"/>
            <consortium name="The Broad Institute Genome Sequencing Center for Infectious Disease"/>
            <person name="Wu L."/>
            <person name="Ma J."/>
        </authorList>
    </citation>
    <scope>NUCLEOTIDE SEQUENCE [LARGE SCALE GENOMIC DNA]</scope>
    <source>
        <strain evidence="4">CCM 7855</strain>
    </source>
</reference>
<evidence type="ECO:0000256" key="2">
    <source>
        <dbReference type="SAM" id="Phobius"/>
    </source>
</evidence>
<keyword evidence="2" id="KW-1133">Transmembrane helix</keyword>
<feature type="transmembrane region" description="Helical" evidence="2">
    <location>
        <begin position="55"/>
        <end position="76"/>
    </location>
</feature>
<keyword evidence="2" id="KW-0812">Transmembrane</keyword>
<feature type="transmembrane region" description="Helical" evidence="2">
    <location>
        <begin position="390"/>
        <end position="412"/>
    </location>
</feature>
<organism evidence="3 4">
    <name type="scientific">Williamsia phyllosphaerae</name>
    <dbReference type="NCBI Taxonomy" id="885042"/>
    <lineage>
        <taxon>Bacteria</taxon>
        <taxon>Bacillati</taxon>
        <taxon>Actinomycetota</taxon>
        <taxon>Actinomycetes</taxon>
        <taxon>Mycobacteriales</taxon>
        <taxon>Nocardiaceae</taxon>
        <taxon>Williamsia</taxon>
    </lineage>
</organism>
<evidence type="ECO:0008006" key="5">
    <source>
        <dbReference type="Google" id="ProtNLM"/>
    </source>
</evidence>
<feature type="transmembrane region" description="Helical" evidence="2">
    <location>
        <begin position="83"/>
        <end position="100"/>
    </location>
</feature>
<accession>A0ABQ1V0Z5</accession>
<evidence type="ECO:0000313" key="4">
    <source>
        <dbReference type="Proteomes" id="UP000632454"/>
    </source>
</evidence>
<feature type="region of interest" description="Disordered" evidence="1">
    <location>
        <begin position="479"/>
        <end position="498"/>
    </location>
</feature>
<feature type="transmembrane region" description="Helical" evidence="2">
    <location>
        <begin position="12"/>
        <end position="35"/>
    </location>
</feature>
<comment type="caution">
    <text evidence="3">The sequence shown here is derived from an EMBL/GenBank/DDBJ whole genome shotgun (WGS) entry which is preliminary data.</text>
</comment>
<feature type="transmembrane region" description="Helical" evidence="2">
    <location>
        <begin position="183"/>
        <end position="204"/>
    </location>
</feature>
<sequence>MSHWFTERFVDTGRLPIFFLLVAFVLTFLFIRFSVRMIRAQVSWWPGNVTPGGMHIHHVIFGLVFMLLSGFGLVVLSDEQTPVANCVLAAVFGVGTALVLDEFALVLHLRDVYWAEEGRASIDAVFVAIAIVVLFLFGIRPIGFDGDVGELREDHSIAAVVATTIWLAVELGLAVITVLKGKLWTGLVGLFIVPLLIVGAIRLSRPAAPWARWRYARNPGKRSRSLAREERFREPMVRAKIIVQESISGRFGLPEVTTPASVGTPPPVPAALDDSALDGTTARPPHRLATAIAWQRTRRRLRPVPIWRLPLILVGLAVIASVALDTADDQFTVDGIDGGALATLLSVIAGAMITLTALVFTAITLAMQFGATQISVRVIPMLQQDRTMRASIGVFLATFVFALGIALEIAIGGQPGTTKVEAPVVSTAIAMVLTLISAVMFVMLVSKVGNVLNSERLLRWIAAEGHRAILRRYPEVPTDTETLEESAGNPTMSQPPADADVDPASVIVVRLRQVPAHGRVLLAIDLARIQRLATRWEVSVAILPAIGDFVPHDSPVFEVRGTPTGLAPHQHPAHQLQGTLIFGDTHQPSVSPVAALQSIVDVASKALSTSVNNPGLAVQALNHLEDLLLVLAPRLRAGTADVTFSRITGYRRSWADHVSIATDEIRQFSGGSMQVQRRLRGLLTTLIDNCPEAQHPPLVERLAALDVRSTTEWDSPLDRRLASASDSQGLGSESGSRRGPAVAHPSNDCITPAASANLLGSELP</sequence>